<protein>
    <recommendedName>
        <fullName evidence="4">DUF805 domain-containing protein</fullName>
    </recommendedName>
</protein>
<organism evidence="2 3">
    <name type="scientific">Methylobacterium brachythecii</name>
    <dbReference type="NCBI Taxonomy" id="1176177"/>
    <lineage>
        <taxon>Bacteria</taxon>
        <taxon>Pseudomonadati</taxon>
        <taxon>Pseudomonadota</taxon>
        <taxon>Alphaproteobacteria</taxon>
        <taxon>Hyphomicrobiales</taxon>
        <taxon>Methylobacteriaceae</taxon>
        <taxon>Methylobacterium</taxon>
    </lineage>
</organism>
<feature type="transmembrane region" description="Helical" evidence="1">
    <location>
        <begin position="53"/>
        <end position="77"/>
    </location>
</feature>
<evidence type="ECO:0000313" key="3">
    <source>
        <dbReference type="Proteomes" id="UP001156881"/>
    </source>
</evidence>
<keyword evidence="1" id="KW-0812">Transmembrane</keyword>
<evidence type="ECO:0000313" key="2">
    <source>
        <dbReference type="EMBL" id="GLS43836.1"/>
    </source>
</evidence>
<keyword evidence="3" id="KW-1185">Reference proteome</keyword>
<dbReference type="InterPro" id="IPR008523">
    <property type="entry name" value="DUF805"/>
</dbReference>
<keyword evidence="1" id="KW-1133">Transmembrane helix</keyword>
<accession>A0ABQ6D3Z8</accession>
<comment type="caution">
    <text evidence="2">The sequence shown here is derived from an EMBL/GenBank/DDBJ whole genome shotgun (WGS) entry which is preliminary data.</text>
</comment>
<reference evidence="3" key="1">
    <citation type="journal article" date="2019" name="Int. J. Syst. Evol. Microbiol.">
        <title>The Global Catalogue of Microorganisms (GCM) 10K type strain sequencing project: providing services to taxonomists for standard genome sequencing and annotation.</title>
        <authorList>
            <consortium name="The Broad Institute Genomics Platform"/>
            <consortium name="The Broad Institute Genome Sequencing Center for Infectious Disease"/>
            <person name="Wu L."/>
            <person name="Ma J."/>
        </authorList>
    </citation>
    <scope>NUCLEOTIDE SEQUENCE [LARGE SCALE GENOMIC DNA]</scope>
    <source>
        <strain evidence="3">NBRC 107710</strain>
    </source>
</reference>
<sequence>MLVERDGFLSQRRPMTKSSESEAATFGSLVKRNYLASLRRCFDFSGRSGLSEYWSYFVVYLCILVVAVSVDALLSLFVGRFRGFRAIVILFHMLPNLAILARRMHDIDRRAWFMLWPFVAANGLYQSGTPGPNRFGPEPVDLVGS</sequence>
<evidence type="ECO:0000256" key="1">
    <source>
        <dbReference type="SAM" id="Phobius"/>
    </source>
</evidence>
<keyword evidence="1" id="KW-0472">Membrane</keyword>
<dbReference type="Pfam" id="PF05656">
    <property type="entry name" value="DUF805"/>
    <property type="match status" value="1"/>
</dbReference>
<evidence type="ECO:0008006" key="4">
    <source>
        <dbReference type="Google" id="ProtNLM"/>
    </source>
</evidence>
<feature type="transmembrane region" description="Helical" evidence="1">
    <location>
        <begin position="83"/>
        <end position="101"/>
    </location>
</feature>
<dbReference type="PANTHER" id="PTHR34980">
    <property type="entry name" value="INNER MEMBRANE PROTEIN-RELATED-RELATED"/>
    <property type="match status" value="1"/>
</dbReference>
<gene>
    <name evidence="2" type="ORF">GCM10007884_18210</name>
</gene>
<dbReference type="Proteomes" id="UP001156881">
    <property type="component" value="Unassembled WGS sequence"/>
</dbReference>
<proteinExistence type="predicted"/>
<dbReference type="PANTHER" id="PTHR34980:SF2">
    <property type="entry name" value="INNER MEMBRANE PROTEIN YHAH-RELATED"/>
    <property type="match status" value="1"/>
</dbReference>
<name>A0ABQ6D3Z8_9HYPH</name>
<dbReference type="EMBL" id="BSPG01000007">
    <property type="protein sequence ID" value="GLS43836.1"/>
    <property type="molecule type" value="Genomic_DNA"/>
</dbReference>